<dbReference type="InterPro" id="IPR039859">
    <property type="entry name" value="PFA4/ZDH16/20/ERF2-like"/>
</dbReference>
<name>A0A8J5FU10_ZINOF</name>
<feature type="transmembrane region" description="Helical" evidence="8">
    <location>
        <begin position="86"/>
        <end position="108"/>
    </location>
</feature>
<dbReference type="PANTHER" id="PTHR22883:SF324">
    <property type="entry name" value="S-ACYLTRANSFERASE"/>
    <property type="match status" value="1"/>
</dbReference>
<dbReference type="PANTHER" id="PTHR22883">
    <property type="entry name" value="ZINC FINGER DHHC DOMAIN CONTAINING PROTEIN"/>
    <property type="match status" value="1"/>
</dbReference>
<keyword evidence="6 8" id="KW-0472">Membrane</keyword>
<dbReference type="GO" id="GO:0016020">
    <property type="term" value="C:membrane"/>
    <property type="evidence" value="ECO:0007669"/>
    <property type="project" value="UniProtKB-SubCell"/>
</dbReference>
<sequence length="441" mass="50475">MQGKMPENSLPHHTTDSNQKIIETDGASKRLYQVWKGSNKFCFGGRLIFGPDVRSLTLTVPLIVVPVIFFVLFVSDKLVNEFQHHLGNFIVDFAVVFTAYDILMLFLTSGRDPGIVPRNAQPPELTDVESNSTISAEWSGAYGGSVLPLTKDVFVNGIVVKVKYCNTCMLYRPPRCSHCSICNNCVERFDHHCPWVGQCIGRRNYRFFFMFVTSTTLLCLYVFSFCWVNLTKIMEAYHCNLWEAVLQSPVSGILIIYTFIGAWFVGGLSTFHLYLVCTNQTTYENFRYRYDGKKNPYNHGCIHNVKEILFSGIPKSMNNFRAITKEDSSWFSSSHSMGRAMNSRMMKPGFDLEIAVKRHNAAAEELEGMEDQFQFGAIERFGSKTPHSAFSADKGSWETPKHVKEFEMDQDWQEKQDMESLSVEFKMTHGYDDRVMNHEFA</sequence>
<dbReference type="GO" id="GO:0006612">
    <property type="term" value="P:protein targeting to membrane"/>
    <property type="evidence" value="ECO:0007669"/>
    <property type="project" value="TreeGrafter"/>
</dbReference>
<evidence type="ECO:0000256" key="1">
    <source>
        <dbReference type="ARBA" id="ARBA00004141"/>
    </source>
</evidence>
<organism evidence="10 11">
    <name type="scientific">Zingiber officinale</name>
    <name type="common">Ginger</name>
    <name type="synonym">Amomum zingiber</name>
    <dbReference type="NCBI Taxonomy" id="94328"/>
    <lineage>
        <taxon>Eukaryota</taxon>
        <taxon>Viridiplantae</taxon>
        <taxon>Streptophyta</taxon>
        <taxon>Embryophyta</taxon>
        <taxon>Tracheophyta</taxon>
        <taxon>Spermatophyta</taxon>
        <taxon>Magnoliopsida</taxon>
        <taxon>Liliopsida</taxon>
        <taxon>Zingiberales</taxon>
        <taxon>Zingiberaceae</taxon>
        <taxon>Zingiber</taxon>
    </lineage>
</organism>
<accession>A0A8J5FU10</accession>
<dbReference type="PROSITE" id="PS50216">
    <property type="entry name" value="DHHC"/>
    <property type="match status" value="1"/>
</dbReference>
<protein>
    <recommendedName>
        <fullName evidence="8">S-acyltransferase</fullName>
        <ecNumber evidence="8">2.3.1.225</ecNumber>
    </recommendedName>
    <alternativeName>
        <fullName evidence="8">Palmitoyltransferase</fullName>
    </alternativeName>
</protein>
<evidence type="ECO:0000256" key="6">
    <source>
        <dbReference type="ARBA" id="ARBA00023136"/>
    </source>
</evidence>
<feature type="transmembrane region" description="Helical" evidence="8">
    <location>
        <begin position="250"/>
        <end position="277"/>
    </location>
</feature>
<evidence type="ECO:0000259" key="9">
    <source>
        <dbReference type="Pfam" id="PF01529"/>
    </source>
</evidence>
<evidence type="ECO:0000256" key="8">
    <source>
        <dbReference type="RuleBase" id="RU079119"/>
    </source>
</evidence>
<dbReference type="GO" id="GO:0005794">
    <property type="term" value="C:Golgi apparatus"/>
    <property type="evidence" value="ECO:0007669"/>
    <property type="project" value="TreeGrafter"/>
</dbReference>
<evidence type="ECO:0000256" key="5">
    <source>
        <dbReference type="ARBA" id="ARBA00022989"/>
    </source>
</evidence>
<keyword evidence="11" id="KW-1185">Reference proteome</keyword>
<evidence type="ECO:0000256" key="2">
    <source>
        <dbReference type="ARBA" id="ARBA00008574"/>
    </source>
</evidence>
<dbReference type="GO" id="GO:0005783">
    <property type="term" value="C:endoplasmic reticulum"/>
    <property type="evidence" value="ECO:0007669"/>
    <property type="project" value="TreeGrafter"/>
</dbReference>
<keyword evidence="5 8" id="KW-1133">Transmembrane helix</keyword>
<dbReference type="InterPro" id="IPR001594">
    <property type="entry name" value="Palmitoyltrfase_DHHC"/>
</dbReference>
<comment type="subcellular location">
    <subcellularLocation>
        <location evidence="1">Membrane</location>
        <topology evidence="1">Multi-pass membrane protein</topology>
    </subcellularLocation>
</comment>
<gene>
    <name evidence="10" type="ORF">ZIOFF_054154</name>
</gene>
<dbReference type="OrthoDB" id="4096362at2759"/>
<feature type="transmembrane region" description="Helical" evidence="8">
    <location>
        <begin position="207"/>
        <end position="230"/>
    </location>
</feature>
<comment type="catalytic activity">
    <reaction evidence="8">
        <text>L-cysteinyl-[protein] + hexadecanoyl-CoA = S-hexadecanoyl-L-cysteinyl-[protein] + CoA</text>
        <dbReference type="Rhea" id="RHEA:36683"/>
        <dbReference type="Rhea" id="RHEA-COMP:10131"/>
        <dbReference type="Rhea" id="RHEA-COMP:11032"/>
        <dbReference type="ChEBI" id="CHEBI:29950"/>
        <dbReference type="ChEBI" id="CHEBI:57287"/>
        <dbReference type="ChEBI" id="CHEBI:57379"/>
        <dbReference type="ChEBI" id="CHEBI:74151"/>
        <dbReference type="EC" id="2.3.1.225"/>
    </reaction>
</comment>
<dbReference type="EMBL" id="JACMSC010000015">
    <property type="protein sequence ID" value="KAG6485591.1"/>
    <property type="molecule type" value="Genomic_DNA"/>
</dbReference>
<comment type="caution">
    <text evidence="10">The sequence shown here is derived from an EMBL/GenBank/DDBJ whole genome shotgun (WGS) entry which is preliminary data.</text>
</comment>
<comment type="similarity">
    <text evidence="2 8">Belongs to the DHHC palmitoyltransferase family.</text>
</comment>
<evidence type="ECO:0000256" key="7">
    <source>
        <dbReference type="ARBA" id="ARBA00023315"/>
    </source>
</evidence>
<proteinExistence type="inferred from homology"/>
<dbReference type="EC" id="2.3.1.225" evidence="8"/>
<evidence type="ECO:0000256" key="4">
    <source>
        <dbReference type="ARBA" id="ARBA00022692"/>
    </source>
</evidence>
<keyword evidence="3 8" id="KW-0808">Transferase</keyword>
<keyword evidence="7 8" id="KW-0012">Acyltransferase</keyword>
<evidence type="ECO:0000313" key="10">
    <source>
        <dbReference type="EMBL" id="KAG6485591.1"/>
    </source>
</evidence>
<feature type="transmembrane region" description="Helical" evidence="8">
    <location>
        <begin position="56"/>
        <end position="74"/>
    </location>
</feature>
<dbReference type="Proteomes" id="UP000734854">
    <property type="component" value="Unassembled WGS sequence"/>
</dbReference>
<comment type="domain">
    <text evidence="8">The DHHC domain is required for palmitoyltransferase activity.</text>
</comment>
<reference evidence="10 11" key="1">
    <citation type="submission" date="2020-08" db="EMBL/GenBank/DDBJ databases">
        <title>Plant Genome Project.</title>
        <authorList>
            <person name="Zhang R.-G."/>
        </authorList>
    </citation>
    <scope>NUCLEOTIDE SEQUENCE [LARGE SCALE GENOMIC DNA]</scope>
    <source>
        <tissue evidence="10">Rhizome</tissue>
    </source>
</reference>
<keyword evidence="4 8" id="KW-0812">Transmembrane</keyword>
<evidence type="ECO:0000256" key="3">
    <source>
        <dbReference type="ARBA" id="ARBA00022679"/>
    </source>
</evidence>
<dbReference type="AlphaFoldDB" id="A0A8J5FU10"/>
<dbReference type="Pfam" id="PF01529">
    <property type="entry name" value="DHHC"/>
    <property type="match status" value="1"/>
</dbReference>
<feature type="domain" description="Palmitoyltransferase DHHC" evidence="9">
    <location>
        <begin position="163"/>
        <end position="287"/>
    </location>
</feature>
<dbReference type="GO" id="GO:0019706">
    <property type="term" value="F:protein-cysteine S-palmitoyltransferase activity"/>
    <property type="evidence" value="ECO:0007669"/>
    <property type="project" value="UniProtKB-EC"/>
</dbReference>
<evidence type="ECO:0000313" key="11">
    <source>
        <dbReference type="Proteomes" id="UP000734854"/>
    </source>
</evidence>